<accession>M1WZV8</accession>
<comment type="catalytic activity">
    <reaction evidence="10 11">
        <text>L-histidinol phosphate + 2-oxoglutarate = 3-(imidazol-4-yl)-2-oxopropyl phosphate + L-glutamate</text>
        <dbReference type="Rhea" id="RHEA:23744"/>
        <dbReference type="ChEBI" id="CHEBI:16810"/>
        <dbReference type="ChEBI" id="CHEBI:29985"/>
        <dbReference type="ChEBI" id="CHEBI:57766"/>
        <dbReference type="ChEBI" id="CHEBI:57980"/>
        <dbReference type="EC" id="2.6.1.9"/>
    </reaction>
</comment>
<dbReference type="Pfam" id="PF00155">
    <property type="entry name" value="Aminotran_1_2"/>
    <property type="match status" value="1"/>
</dbReference>
<keyword evidence="6 11" id="KW-0028">Amino-acid biosynthesis</keyword>
<gene>
    <name evidence="11" type="primary">hisC</name>
    <name evidence="13" type="ORF">RINTHH_17870</name>
</gene>
<dbReference type="GO" id="GO:0000105">
    <property type="term" value="P:L-histidine biosynthetic process"/>
    <property type="evidence" value="ECO:0007669"/>
    <property type="project" value="UniProtKB-UniRule"/>
</dbReference>
<dbReference type="NCBIfam" id="TIGR01141">
    <property type="entry name" value="hisC"/>
    <property type="match status" value="1"/>
</dbReference>
<evidence type="ECO:0000256" key="6">
    <source>
        <dbReference type="ARBA" id="ARBA00022605"/>
    </source>
</evidence>
<evidence type="ECO:0000313" key="13">
    <source>
        <dbReference type="EMBL" id="CCH67942.1"/>
    </source>
</evidence>
<keyword evidence="5 11" id="KW-0032">Aminotransferase</keyword>
<keyword evidence="9 11" id="KW-0368">Histidine biosynthesis</keyword>
<dbReference type="UniPathway" id="UPA00031">
    <property type="reaction ID" value="UER00012"/>
</dbReference>
<dbReference type="GO" id="GO:0004400">
    <property type="term" value="F:histidinol-phosphate transaminase activity"/>
    <property type="evidence" value="ECO:0007669"/>
    <property type="project" value="UniProtKB-UniRule"/>
</dbReference>
<evidence type="ECO:0000256" key="2">
    <source>
        <dbReference type="ARBA" id="ARBA00005011"/>
    </source>
</evidence>
<dbReference type="InterPro" id="IPR015422">
    <property type="entry name" value="PyrdxlP-dep_Trfase_small"/>
</dbReference>
<reference evidence="13 14" key="1">
    <citation type="submission" date="2012-05" db="EMBL/GenBank/DDBJ databases">
        <authorList>
            <person name="Hilton J."/>
        </authorList>
    </citation>
    <scope>NUCLEOTIDE SEQUENCE [LARGE SCALE GENOMIC DNA]</scope>
    <source>
        <strain evidence="13 14">HH01</strain>
    </source>
</reference>
<dbReference type="OrthoDB" id="9813612at2"/>
<dbReference type="SUPFAM" id="SSF53383">
    <property type="entry name" value="PLP-dependent transferases"/>
    <property type="match status" value="1"/>
</dbReference>
<organism evidence="13 14">
    <name type="scientific">Richelia intracellularis HH01</name>
    <dbReference type="NCBI Taxonomy" id="1165094"/>
    <lineage>
        <taxon>Bacteria</taxon>
        <taxon>Bacillati</taxon>
        <taxon>Cyanobacteriota</taxon>
        <taxon>Cyanophyceae</taxon>
        <taxon>Nostocales</taxon>
        <taxon>Nostocaceae</taxon>
        <taxon>Richelia</taxon>
    </lineage>
</organism>
<comment type="cofactor">
    <cofactor evidence="1 11">
        <name>pyridoxal 5'-phosphate</name>
        <dbReference type="ChEBI" id="CHEBI:597326"/>
    </cofactor>
</comment>
<comment type="similarity">
    <text evidence="3 11">Belongs to the class-II pyridoxal-phosphate-dependent aminotransferase family. Histidinol-phosphate aminotransferase subfamily.</text>
</comment>
<evidence type="ECO:0000256" key="3">
    <source>
        <dbReference type="ARBA" id="ARBA00007970"/>
    </source>
</evidence>
<dbReference type="NCBIfam" id="NF002726">
    <property type="entry name" value="PRK02610.1"/>
    <property type="match status" value="1"/>
</dbReference>
<comment type="pathway">
    <text evidence="2 11">Amino-acid biosynthesis; L-histidine biosynthesis; L-histidine from 5-phospho-alpha-D-ribose 1-diphosphate: step 7/9.</text>
</comment>
<dbReference type="EMBL" id="CAIY01000070">
    <property type="protein sequence ID" value="CCH67942.1"/>
    <property type="molecule type" value="Genomic_DNA"/>
</dbReference>
<dbReference type="Gene3D" id="3.90.1150.10">
    <property type="entry name" value="Aspartate Aminotransferase, domain 1"/>
    <property type="match status" value="1"/>
</dbReference>
<dbReference type="AlphaFoldDB" id="M1WZV8"/>
<dbReference type="Gene3D" id="3.40.640.10">
    <property type="entry name" value="Type I PLP-dependent aspartate aminotransferase-like (Major domain)"/>
    <property type="match status" value="1"/>
</dbReference>
<keyword evidence="8 11" id="KW-0663">Pyridoxal phosphate</keyword>
<protein>
    <recommendedName>
        <fullName evidence="11">Histidinol-phosphate aminotransferase</fullName>
        <ecNumber evidence="11">2.6.1.9</ecNumber>
    </recommendedName>
    <alternativeName>
        <fullName evidence="11">Imidazole acetol-phosphate transaminase</fullName>
    </alternativeName>
</protein>
<evidence type="ECO:0000256" key="4">
    <source>
        <dbReference type="ARBA" id="ARBA00011738"/>
    </source>
</evidence>
<dbReference type="EC" id="2.6.1.9" evidence="11"/>
<evidence type="ECO:0000256" key="5">
    <source>
        <dbReference type="ARBA" id="ARBA00022576"/>
    </source>
</evidence>
<evidence type="ECO:0000256" key="8">
    <source>
        <dbReference type="ARBA" id="ARBA00022898"/>
    </source>
</evidence>
<feature type="modified residue" description="N6-(pyridoxal phosphate)lysine" evidence="11">
    <location>
        <position position="238"/>
    </location>
</feature>
<evidence type="ECO:0000256" key="7">
    <source>
        <dbReference type="ARBA" id="ARBA00022679"/>
    </source>
</evidence>
<dbReference type="InterPro" id="IPR005861">
    <property type="entry name" value="HisP_aminotrans"/>
</dbReference>
<evidence type="ECO:0000256" key="10">
    <source>
        <dbReference type="ARBA" id="ARBA00047481"/>
    </source>
</evidence>
<feature type="domain" description="Aminotransferase class I/classII large" evidence="12">
    <location>
        <begin position="38"/>
        <end position="370"/>
    </location>
</feature>
<dbReference type="PANTHER" id="PTHR43643:SF6">
    <property type="entry name" value="HISTIDINOL-PHOSPHATE AMINOTRANSFERASE"/>
    <property type="match status" value="1"/>
</dbReference>
<dbReference type="InterPro" id="IPR015424">
    <property type="entry name" value="PyrdxlP-dep_Trfase"/>
</dbReference>
<evidence type="ECO:0000256" key="1">
    <source>
        <dbReference type="ARBA" id="ARBA00001933"/>
    </source>
</evidence>
<comment type="caution">
    <text evidence="13">The sequence shown here is derived from an EMBL/GenBank/DDBJ whole genome shotgun (WGS) entry which is preliminary data.</text>
</comment>
<dbReference type="PANTHER" id="PTHR43643">
    <property type="entry name" value="HISTIDINOL-PHOSPHATE AMINOTRANSFERASE 2"/>
    <property type="match status" value="1"/>
</dbReference>
<dbReference type="CDD" id="cd00609">
    <property type="entry name" value="AAT_like"/>
    <property type="match status" value="1"/>
</dbReference>
<reference evidence="14" key="2">
    <citation type="submission" date="2016-01" db="EMBL/GenBank/DDBJ databases">
        <title>Diatom-associated endosymboitic cyanobacterium lacks core nitrogen metabolism enzymes.</title>
        <authorList>
            <person name="Hilton J.A."/>
            <person name="Foster R.A."/>
            <person name="Tripp H.J."/>
            <person name="Carter B.J."/>
            <person name="Zehr J.P."/>
            <person name="Villareal T.A."/>
        </authorList>
    </citation>
    <scope>NUCLEOTIDE SEQUENCE [LARGE SCALE GENOMIC DNA]</scope>
    <source>
        <strain evidence="14">HH01</strain>
    </source>
</reference>
<evidence type="ECO:0000256" key="11">
    <source>
        <dbReference type="HAMAP-Rule" id="MF_01023"/>
    </source>
</evidence>
<keyword evidence="7 11" id="KW-0808">Transferase</keyword>
<comment type="subunit">
    <text evidence="4 11">Homodimer.</text>
</comment>
<sequence length="375" mass="42274">MVLPFIRSDLVKFIAYNPFQSGRIAQTTNLIQIDKLDTNESSEDFPPQLQEKLLCTYQESIKNNRYPDSSHEKLKSFIANYVNESAELDRQTFSSQSISISNGSDELIRSILIASCVNGEGSILVAEPTFSMYEILAKTLGIPIVTIPRNEDNFAIDLQAATSAIYNIKNPPIRTVFIVHPNSPTGNTLNNSEVDWLINLPENILVVIDEAYFEFSQTTLVSKLVQYPNWVVLRTFSKAFRLAAHRIGYCVANPKTISILEKVRLPYNIPSFSLAAALIAMENHKLLLGSVLQTLTERDKLIQELRLNIALKVWDSRANFIFIKTQALNLDVKTINLKLRESGTLVREIYQGLRITVGTPAENKRTLQRIKAILS</sequence>
<proteinExistence type="inferred from homology"/>
<dbReference type="Proteomes" id="UP000053051">
    <property type="component" value="Unassembled WGS sequence"/>
</dbReference>
<evidence type="ECO:0000313" key="14">
    <source>
        <dbReference type="Proteomes" id="UP000053051"/>
    </source>
</evidence>
<name>M1WZV8_9NOST</name>
<dbReference type="InterPro" id="IPR015421">
    <property type="entry name" value="PyrdxlP-dep_Trfase_major"/>
</dbReference>
<evidence type="ECO:0000259" key="12">
    <source>
        <dbReference type="Pfam" id="PF00155"/>
    </source>
</evidence>
<dbReference type="InterPro" id="IPR004839">
    <property type="entry name" value="Aminotransferase_I/II_large"/>
</dbReference>
<dbReference type="RefSeq" id="WP_008235104.1">
    <property type="nucleotide sequence ID" value="NZ_CAIY01000070.1"/>
</dbReference>
<dbReference type="STRING" id="1165094.RINTHH_17870"/>
<keyword evidence="14" id="KW-1185">Reference proteome</keyword>
<dbReference type="InterPro" id="IPR050106">
    <property type="entry name" value="HistidinolP_aminotransfase"/>
</dbReference>
<evidence type="ECO:0000256" key="9">
    <source>
        <dbReference type="ARBA" id="ARBA00023102"/>
    </source>
</evidence>
<dbReference type="HAMAP" id="MF_01023">
    <property type="entry name" value="HisC_aminotrans_2"/>
    <property type="match status" value="1"/>
</dbReference>
<dbReference type="GO" id="GO:0030170">
    <property type="term" value="F:pyridoxal phosphate binding"/>
    <property type="evidence" value="ECO:0007669"/>
    <property type="project" value="InterPro"/>
</dbReference>